<keyword evidence="11" id="KW-0238">DNA-binding</keyword>
<dbReference type="STRING" id="983966.A0A1E4S274"/>
<dbReference type="SMART" id="SM00559">
    <property type="entry name" value="Ku78"/>
    <property type="match status" value="1"/>
</dbReference>
<dbReference type="SUPFAM" id="SSF100939">
    <property type="entry name" value="SPOC domain-like"/>
    <property type="match status" value="1"/>
</dbReference>
<keyword evidence="5" id="KW-0547">Nucleotide-binding</keyword>
<dbReference type="PANTHER" id="PTHR12604">
    <property type="entry name" value="KU AUTOANTIGEN DNA HELICASE"/>
    <property type="match status" value="1"/>
</dbReference>
<dbReference type="AlphaFoldDB" id="A0A1E4S274"/>
<dbReference type="InterPro" id="IPR006164">
    <property type="entry name" value="DNA_bd_Ku70/Ku80"/>
</dbReference>
<evidence type="ECO:0000256" key="5">
    <source>
        <dbReference type="ARBA" id="ARBA00022741"/>
    </source>
</evidence>
<evidence type="ECO:0000313" key="16">
    <source>
        <dbReference type="EMBL" id="ODV73593.1"/>
    </source>
</evidence>
<evidence type="ECO:0000256" key="10">
    <source>
        <dbReference type="ARBA" id="ARBA00022895"/>
    </source>
</evidence>
<dbReference type="SUPFAM" id="SSF53300">
    <property type="entry name" value="vWA-like"/>
    <property type="match status" value="1"/>
</dbReference>
<keyword evidence="7" id="KW-0378">Hydrolase</keyword>
<evidence type="ECO:0000256" key="7">
    <source>
        <dbReference type="ARBA" id="ARBA00022801"/>
    </source>
</evidence>
<reference evidence="16 17" key="1">
    <citation type="journal article" date="2016" name="Proc. Natl. Acad. Sci. U.S.A.">
        <title>Comparative genomics of biotechnologically important yeasts.</title>
        <authorList>
            <person name="Riley R."/>
            <person name="Haridas S."/>
            <person name="Wolfe K.H."/>
            <person name="Lopes M.R."/>
            <person name="Hittinger C.T."/>
            <person name="Goeker M."/>
            <person name="Salamov A.A."/>
            <person name="Wisecaver J.H."/>
            <person name="Long T.M."/>
            <person name="Calvey C.H."/>
            <person name="Aerts A.L."/>
            <person name="Barry K.W."/>
            <person name="Choi C."/>
            <person name="Clum A."/>
            <person name="Coughlan A.Y."/>
            <person name="Deshpande S."/>
            <person name="Douglass A.P."/>
            <person name="Hanson S.J."/>
            <person name="Klenk H.-P."/>
            <person name="LaButti K.M."/>
            <person name="Lapidus A."/>
            <person name="Lindquist E.A."/>
            <person name="Lipzen A.M."/>
            <person name="Meier-Kolthoff J.P."/>
            <person name="Ohm R.A."/>
            <person name="Otillar R.P."/>
            <person name="Pangilinan J.L."/>
            <person name="Peng Y."/>
            <person name="Rokas A."/>
            <person name="Rosa C.A."/>
            <person name="Scheuner C."/>
            <person name="Sibirny A.A."/>
            <person name="Slot J.C."/>
            <person name="Stielow J.B."/>
            <person name="Sun H."/>
            <person name="Kurtzman C.P."/>
            <person name="Blackwell M."/>
            <person name="Grigoriev I.V."/>
            <person name="Jeffries T.W."/>
        </authorList>
    </citation>
    <scope>NUCLEOTIDE SEQUENCE [LARGE SCALE GENOMIC DNA]</scope>
    <source>
        <strain evidence="17">ATCC 18201 / CBS 1600 / BCRC 20928 / JCM 3617 / NBRC 0987 / NRRL Y-1542</strain>
    </source>
</reference>
<keyword evidence="8" id="KW-0347">Helicase</keyword>
<dbReference type="GO" id="GO:0043564">
    <property type="term" value="C:Ku70:Ku80 complex"/>
    <property type="evidence" value="ECO:0007669"/>
    <property type="project" value="TreeGrafter"/>
</dbReference>
<keyword evidence="10" id="KW-0779">Telomere</keyword>
<dbReference type="GO" id="GO:0003678">
    <property type="term" value="F:DNA helicase activity"/>
    <property type="evidence" value="ECO:0007669"/>
    <property type="project" value="UniProtKB-EC"/>
</dbReference>
<evidence type="ECO:0000256" key="6">
    <source>
        <dbReference type="ARBA" id="ARBA00022763"/>
    </source>
</evidence>
<evidence type="ECO:0000256" key="2">
    <source>
        <dbReference type="ARBA" id="ARBA00004574"/>
    </source>
</evidence>
<organism evidence="16 17">
    <name type="scientific">Cyberlindnera jadinii (strain ATCC 18201 / CBS 1600 / BCRC 20928 / JCM 3617 / NBRC 0987 / NRRL Y-1542)</name>
    <name type="common">Torula yeast</name>
    <name type="synonym">Candida utilis</name>
    <dbReference type="NCBI Taxonomy" id="983966"/>
    <lineage>
        <taxon>Eukaryota</taxon>
        <taxon>Fungi</taxon>
        <taxon>Dikarya</taxon>
        <taxon>Ascomycota</taxon>
        <taxon>Saccharomycotina</taxon>
        <taxon>Saccharomycetes</taxon>
        <taxon>Phaffomycetales</taxon>
        <taxon>Phaffomycetaceae</taxon>
        <taxon>Cyberlindnera</taxon>
    </lineage>
</organism>
<dbReference type="GO" id="GO:0000781">
    <property type="term" value="C:chromosome, telomeric region"/>
    <property type="evidence" value="ECO:0007669"/>
    <property type="project" value="UniProtKB-SubCell"/>
</dbReference>
<dbReference type="InterPro" id="IPR036465">
    <property type="entry name" value="vWFA_dom_sf"/>
</dbReference>
<keyword evidence="14" id="KW-0539">Nucleus</keyword>
<dbReference type="GO" id="GO:0006303">
    <property type="term" value="P:double-strand break repair via nonhomologous end joining"/>
    <property type="evidence" value="ECO:0007669"/>
    <property type="project" value="InterPro"/>
</dbReference>
<evidence type="ECO:0000256" key="12">
    <source>
        <dbReference type="ARBA" id="ARBA00023172"/>
    </source>
</evidence>
<comment type="subcellular location">
    <subcellularLocation>
        <location evidence="2">Chromosome</location>
        <location evidence="2">Telomere</location>
    </subcellularLocation>
    <subcellularLocation>
        <location evidence="1">Nucleus</location>
    </subcellularLocation>
</comment>
<dbReference type="GO" id="GO:0016787">
    <property type="term" value="F:hydrolase activity"/>
    <property type="evidence" value="ECO:0007669"/>
    <property type="project" value="UniProtKB-KW"/>
</dbReference>
<proteinExistence type="predicted"/>
<gene>
    <name evidence="16" type="ORF">CYBJADRAFT_162403</name>
</gene>
<dbReference type="EC" id="3.6.4.12" evidence="3"/>
<dbReference type="GeneID" id="30988082"/>
<evidence type="ECO:0000256" key="13">
    <source>
        <dbReference type="ARBA" id="ARBA00023204"/>
    </source>
</evidence>
<feature type="domain" description="Ku" evidence="15">
    <location>
        <begin position="292"/>
        <end position="444"/>
    </location>
</feature>
<evidence type="ECO:0000313" key="17">
    <source>
        <dbReference type="Proteomes" id="UP000094389"/>
    </source>
</evidence>
<name>A0A1E4S274_CYBJN</name>
<dbReference type="InterPro" id="IPR016194">
    <property type="entry name" value="SPOC-like_C_dom_sf"/>
</dbReference>
<sequence length="620" mass="69701">MGQITFNGETDLEIGLKYVRNEFMTKIFRERKTDVVSLVTVEDDKTLNEAGQIGVYEQLSAQMPHYEHLELLFREPTSIEASQDTAGIIRGLLSSFQSLVKFVGKKKYQKNIVVVTNSKTVPELSEDFHAGVRQIIADQQIKLKVIGVDFDTSTQDRQSLQNMTAWYTLLAGLPGCSICNGEEVLKDICSSPPKPVRPVKVFKGDLRIGADLSDPDFDITNDISCINIGVEGYPGVKTSRPLGRKTYGVGEYGPEKVTYVTEYMIRHYFDTDGNFDHIDPNREELDEREYEVEIVDKASLIKAYKYGTSTVVLPEELERERLYTTSPGLDIVKVIPEDHLPRSYLSDETVLVFGQQNITSNMKALASIVDALHELKAVAIARYVKKQNGEVQMVALLPIYVTKKHTRKRKFDDEDHNSTRALAMSRLPFMEDEKMAVFPDLTKQVTSSGKAIKSNHKLLPSAEAQEQMDALVRALDIDQLGIDETDFLGDKRVFNPLTNPVSLSNQDALIKRSVGSRRVDLALKEIITSAVRSNTKLQDFCKGDDVIPPIHKSIALDMEPNPRLAESASPILERLVTLLNVSKVDKTTYTRRRKALDEILQEEEEDGLSLDELLSRGVRK</sequence>
<dbReference type="GO" id="GO:0000723">
    <property type="term" value="P:telomere maintenance"/>
    <property type="evidence" value="ECO:0007669"/>
    <property type="project" value="TreeGrafter"/>
</dbReference>
<dbReference type="RefSeq" id="XP_020070632.1">
    <property type="nucleotide sequence ID" value="XM_020213686.1"/>
</dbReference>
<dbReference type="Gene3D" id="2.40.290.10">
    <property type="match status" value="1"/>
</dbReference>
<evidence type="ECO:0000256" key="3">
    <source>
        <dbReference type="ARBA" id="ARBA00012551"/>
    </source>
</evidence>
<keyword evidence="4" id="KW-0158">Chromosome</keyword>
<dbReference type="GO" id="GO:0006310">
    <property type="term" value="P:DNA recombination"/>
    <property type="evidence" value="ECO:0007669"/>
    <property type="project" value="UniProtKB-KW"/>
</dbReference>
<evidence type="ECO:0000256" key="1">
    <source>
        <dbReference type="ARBA" id="ARBA00004123"/>
    </source>
</evidence>
<dbReference type="OrthoDB" id="30826at2759"/>
<dbReference type="Gene3D" id="3.40.50.410">
    <property type="entry name" value="von Willebrand factor, type A domain"/>
    <property type="match status" value="1"/>
</dbReference>
<dbReference type="OMA" id="DIRGFMD"/>
<protein>
    <recommendedName>
        <fullName evidence="3">DNA helicase</fullName>
        <ecNumber evidence="3">3.6.4.12</ecNumber>
    </recommendedName>
</protein>
<evidence type="ECO:0000256" key="14">
    <source>
        <dbReference type="ARBA" id="ARBA00023242"/>
    </source>
</evidence>
<dbReference type="GO" id="GO:0042162">
    <property type="term" value="F:telomeric DNA binding"/>
    <property type="evidence" value="ECO:0007669"/>
    <property type="project" value="TreeGrafter"/>
</dbReference>
<dbReference type="EMBL" id="KV453930">
    <property type="protein sequence ID" value="ODV73593.1"/>
    <property type="molecule type" value="Genomic_DNA"/>
</dbReference>
<evidence type="ECO:0000256" key="8">
    <source>
        <dbReference type="ARBA" id="ARBA00022806"/>
    </source>
</evidence>
<dbReference type="PANTHER" id="PTHR12604:SF4">
    <property type="entry name" value="X-RAY REPAIR CROSS-COMPLEMENTING PROTEIN 5"/>
    <property type="match status" value="1"/>
</dbReference>
<keyword evidence="6" id="KW-0227">DNA damage</keyword>
<dbReference type="Proteomes" id="UP000094389">
    <property type="component" value="Unassembled WGS sequence"/>
</dbReference>
<accession>A0A1E4S274</accession>
<keyword evidence="12" id="KW-0233">DNA recombination</keyword>
<evidence type="ECO:0000256" key="4">
    <source>
        <dbReference type="ARBA" id="ARBA00022454"/>
    </source>
</evidence>
<keyword evidence="17" id="KW-1185">Reference proteome</keyword>
<dbReference type="Gene3D" id="1.10.1600.10">
    <property type="match status" value="1"/>
</dbReference>
<evidence type="ECO:0000259" key="15">
    <source>
        <dbReference type="SMART" id="SM00559"/>
    </source>
</evidence>
<keyword evidence="13" id="KW-0234">DNA repair</keyword>
<dbReference type="Pfam" id="PF02735">
    <property type="entry name" value="Ku"/>
    <property type="match status" value="1"/>
</dbReference>
<dbReference type="GO" id="GO:0003690">
    <property type="term" value="F:double-stranded DNA binding"/>
    <property type="evidence" value="ECO:0007669"/>
    <property type="project" value="TreeGrafter"/>
</dbReference>
<keyword evidence="9" id="KW-0067">ATP-binding</keyword>
<dbReference type="GO" id="GO:0005524">
    <property type="term" value="F:ATP binding"/>
    <property type="evidence" value="ECO:0007669"/>
    <property type="project" value="UniProtKB-KW"/>
</dbReference>
<evidence type="ECO:0000256" key="11">
    <source>
        <dbReference type="ARBA" id="ARBA00023125"/>
    </source>
</evidence>
<evidence type="ECO:0000256" key="9">
    <source>
        <dbReference type="ARBA" id="ARBA00022840"/>
    </source>
</evidence>